<feature type="domain" description="GP-PDE" evidence="1">
    <location>
        <begin position="96"/>
        <end position="323"/>
    </location>
</feature>
<comment type="caution">
    <text evidence="2">The sequence shown here is derived from an EMBL/GenBank/DDBJ whole genome shotgun (WGS) entry which is preliminary data.</text>
</comment>
<dbReference type="EMBL" id="RPFW01000009">
    <property type="protein sequence ID" value="TVZ00237.1"/>
    <property type="molecule type" value="Genomic_DNA"/>
</dbReference>
<dbReference type="CDD" id="cd08556">
    <property type="entry name" value="GDPD"/>
    <property type="match status" value="1"/>
</dbReference>
<dbReference type="PANTHER" id="PTHR46211">
    <property type="entry name" value="GLYCEROPHOSPHORYL DIESTER PHOSPHODIESTERASE"/>
    <property type="match status" value="1"/>
</dbReference>
<name>A0A6P2BNM8_9ACTN</name>
<evidence type="ECO:0000259" key="1">
    <source>
        <dbReference type="PROSITE" id="PS51704"/>
    </source>
</evidence>
<dbReference type="GO" id="GO:0006629">
    <property type="term" value="P:lipid metabolic process"/>
    <property type="evidence" value="ECO:0007669"/>
    <property type="project" value="InterPro"/>
</dbReference>
<evidence type="ECO:0000313" key="3">
    <source>
        <dbReference type="Proteomes" id="UP000460272"/>
    </source>
</evidence>
<proteinExistence type="predicted"/>
<reference evidence="2 3" key="1">
    <citation type="submission" date="2018-11" db="EMBL/GenBank/DDBJ databases">
        <title>Trebonia kvetii gen.nov., sp.nov., a novel acidophilic actinobacterium, and proposal of the new actinobacterial family Treboniaceae fam. nov.</title>
        <authorList>
            <person name="Rapoport D."/>
            <person name="Sagova-Mareckova M."/>
            <person name="Sedlacek I."/>
            <person name="Provaznik J."/>
            <person name="Kralova S."/>
            <person name="Pavlinic D."/>
            <person name="Benes V."/>
            <person name="Kopecky J."/>
        </authorList>
    </citation>
    <scope>NUCLEOTIDE SEQUENCE [LARGE SCALE GENOMIC DNA]</scope>
    <source>
        <strain evidence="2 3">15Tr583</strain>
    </source>
</reference>
<dbReference type="Proteomes" id="UP000460272">
    <property type="component" value="Unassembled WGS sequence"/>
</dbReference>
<dbReference type="InterPro" id="IPR030395">
    <property type="entry name" value="GP_PDE_dom"/>
</dbReference>
<organism evidence="2 3">
    <name type="scientific">Trebonia kvetii</name>
    <dbReference type="NCBI Taxonomy" id="2480626"/>
    <lineage>
        <taxon>Bacteria</taxon>
        <taxon>Bacillati</taxon>
        <taxon>Actinomycetota</taxon>
        <taxon>Actinomycetes</taxon>
        <taxon>Streptosporangiales</taxon>
        <taxon>Treboniaceae</taxon>
        <taxon>Trebonia</taxon>
    </lineage>
</organism>
<gene>
    <name evidence="2" type="ORF">EAS64_36905</name>
</gene>
<protein>
    <submittedName>
        <fullName evidence="2">Glycerophosphodiester phosphodiesterase</fullName>
    </submittedName>
</protein>
<dbReference type="AlphaFoldDB" id="A0A6P2BNM8"/>
<dbReference type="SUPFAM" id="SSF51695">
    <property type="entry name" value="PLC-like phosphodiesterases"/>
    <property type="match status" value="1"/>
</dbReference>
<dbReference type="PROSITE" id="PS51704">
    <property type="entry name" value="GP_PDE"/>
    <property type="match status" value="1"/>
</dbReference>
<dbReference type="InterPro" id="IPR017946">
    <property type="entry name" value="PLC-like_Pdiesterase_TIM-brl"/>
</dbReference>
<dbReference type="PANTHER" id="PTHR46211:SF14">
    <property type="entry name" value="GLYCEROPHOSPHODIESTER PHOSPHODIESTERASE"/>
    <property type="match status" value="1"/>
</dbReference>
<dbReference type="OrthoDB" id="9758957at2"/>
<dbReference type="Pfam" id="PF03009">
    <property type="entry name" value="GDPD"/>
    <property type="match status" value="1"/>
</dbReference>
<evidence type="ECO:0000313" key="2">
    <source>
        <dbReference type="EMBL" id="TVZ00237.1"/>
    </source>
</evidence>
<keyword evidence="3" id="KW-1185">Reference proteome</keyword>
<sequence length="329" mass="34453">MSEGDARSPRPRLHLFLSCSIPGWRTNAGHDARRRHRFVGNRQKGGHPWPVAKASARTGAASVLRGEGEDDHWLTDATPTVAGRSAQGILRDMTRAMVAAHRGVATGAAENTIAAFSNAIDVGADMIEFDVRSTGEGELIAFHDAQVRGVPVGALSRAEIAAAAGVLPPLLTEVLAVCAGRIRLDVELKEDGYVADVMAVLRAGFDPGQLVVTSFLPAVVAQAKDVYPEVKTGLLIGDGGSLLDLAARFGELYPVGLARRVRADYLAPHYGLAPLGVLRRAAAAGLPCLLWTVNSPALISRYATDPRVAAIITDVAAEAVAIVAAAAGR</sequence>
<accession>A0A6P2BNM8</accession>
<dbReference type="Gene3D" id="3.20.20.190">
    <property type="entry name" value="Phosphatidylinositol (PI) phosphodiesterase"/>
    <property type="match status" value="1"/>
</dbReference>
<dbReference type="GO" id="GO:0008081">
    <property type="term" value="F:phosphoric diester hydrolase activity"/>
    <property type="evidence" value="ECO:0007669"/>
    <property type="project" value="InterPro"/>
</dbReference>